<evidence type="ECO:0000313" key="4">
    <source>
        <dbReference type="EMBL" id="RTQ50284.1"/>
    </source>
</evidence>
<evidence type="ECO:0000259" key="3">
    <source>
        <dbReference type="Pfam" id="PF13488"/>
    </source>
</evidence>
<keyword evidence="5" id="KW-1185">Reference proteome</keyword>
<feature type="compositionally biased region" description="Basic and acidic residues" evidence="1">
    <location>
        <begin position="83"/>
        <end position="96"/>
    </location>
</feature>
<feature type="chain" id="PRO_5019001391" description="Glycine zipper domain-containing protein" evidence="2">
    <location>
        <begin position="26"/>
        <end position="96"/>
    </location>
</feature>
<proteinExistence type="predicted"/>
<dbReference type="RefSeq" id="WP_126693333.1">
    <property type="nucleotide sequence ID" value="NZ_RXOF01000005.1"/>
</dbReference>
<feature type="signal peptide" evidence="2">
    <location>
        <begin position="1"/>
        <end position="25"/>
    </location>
</feature>
<dbReference type="EMBL" id="RXOF01000005">
    <property type="protein sequence ID" value="RTQ50284.1"/>
    <property type="molecule type" value="Genomic_DNA"/>
</dbReference>
<organism evidence="4 5">
    <name type="scientific">Hymenobacter gummosus</name>
    <dbReference type="NCBI Taxonomy" id="1776032"/>
    <lineage>
        <taxon>Bacteria</taxon>
        <taxon>Pseudomonadati</taxon>
        <taxon>Bacteroidota</taxon>
        <taxon>Cytophagia</taxon>
        <taxon>Cytophagales</taxon>
        <taxon>Hymenobacteraceae</taxon>
        <taxon>Hymenobacter</taxon>
    </lineage>
</organism>
<evidence type="ECO:0000256" key="1">
    <source>
        <dbReference type="SAM" id="MobiDB-lite"/>
    </source>
</evidence>
<dbReference type="Proteomes" id="UP000282184">
    <property type="component" value="Unassembled WGS sequence"/>
</dbReference>
<reference evidence="4 5" key="1">
    <citation type="submission" date="2018-12" db="EMBL/GenBank/DDBJ databases">
        <title>Hymenobacter gummosus sp. nov., isolated from a spring.</title>
        <authorList>
            <person name="Nie L."/>
        </authorList>
    </citation>
    <scope>NUCLEOTIDE SEQUENCE [LARGE SCALE GENOMIC DNA]</scope>
    <source>
        <strain evidence="4 5">KCTC 52166</strain>
    </source>
</reference>
<gene>
    <name evidence="4" type="ORF">EJV47_11705</name>
</gene>
<feature type="region of interest" description="Disordered" evidence="1">
    <location>
        <begin position="75"/>
        <end position="96"/>
    </location>
</feature>
<keyword evidence="2" id="KW-0732">Signal</keyword>
<dbReference type="OrthoDB" id="10012867at2"/>
<comment type="caution">
    <text evidence="4">The sequence shown here is derived from an EMBL/GenBank/DDBJ whole genome shotgun (WGS) entry which is preliminary data.</text>
</comment>
<dbReference type="Pfam" id="PF13488">
    <property type="entry name" value="Gly-zipper_Omp"/>
    <property type="match status" value="1"/>
</dbReference>
<evidence type="ECO:0000313" key="5">
    <source>
        <dbReference type="Proteomes" id="UP000282184"/>
    </source>
</evidence>
<dbReference type="AlphaFoldDB" id="A0A431U465"/>
<sequence length="96" mass="9378">MNFHKGIVAAVLSVALLGGGVSAQAQSKITKPKTWSGKAKGAAIGGAAGAATGAVVGGGKGALIGAAAGTVGGGIIGRKRDKKKDPVRHEQYTRKD</sequence>
<name>A0A431U465_9BACT</name>
<accession>A0A431U465</accession>
<evidence type="ECO:0000256" key="2">
    <source>
        <dbReference type="SAM" id="SignalP"/>
    </source>
</evidence>
<feature type="domain" description="Glycine zipper" evidence="3">
    <location>
        <begin position="41"/>
        <end position="83"/>
    </location>
</feature>
<dbReference type="InterPro" id="IPR039567">
    <property type="entry name" value="Gly-zipper"/>
</dbReference>
<protein>
    <recommendedName>
        <fullName evidence="3">Glycine zipper domain-containing protein</fullName>
    </recommendedName>
</protein>